<keyword evidence="6 8" id="KW-0545">Nucleotide biosynthesis</keyword>
<dbReference type="RefSeq" id="WP_152963545.1">
    <property type="nucleotide sequence ID" value="NZ_CAWOZU010000022.1"/>
</dbReference>
<dbReference type="NCBIfam" id="NF002499">
    <property type="entry name" value="PRK01827.1-5"/>
    <property type="match status" value="1"/>
</dbReference>
<dbReference type="CDD" id="cd00351">
    <property type="entry name" value="TS_Pyrimidine_HMase"/>
    <property type="match status" value="1"/>
</dbReference>
<evidence type="ECO:0000256" key="3">
    <source>
        <dbReference type="ARBA" id="ARBA00022490"/>
    </source>
</evidence>
<dbReference type="EMBL" id="WHZZ01000007">
    <property type="protein sequence ID" value="MQL49644.1"/>
    <property type="molecule type" value="Genomic_DNA"/>
</dbReference>
<dbReference type="FunFam" id="3.30.572.10:FF:000001">
    <property type="entry name" value="Thymidylate synthase"/>
    <property type="match status" value="1"/>
</dbReference>
<feature type="binding site" evidence="8">
    <location>
        <position position="169"/>
    </location>
    <ligand>
        <name>(6R)-5,10-methylene-5,6,7,8-tetrahydrofolate</name>
        <dbReference type="ChEBI" id="CHEBI:15636"/>
    </ligand>
</feature>
<evidence type="ECO:0000313" key="12">
    <source>
        <dbReference type="Proteomes" id="UP000481739"/>
    </source>
</evidence>
<feature type="binding site" evidence="8">
    <location>
        <position position="263"/>
    </location>
    <ligand>
        <name>(6R)-5,10-methylene-5,6,7,8-tetrahydrofolate</name>
        <dbReference type="ChEBI" id="CHEBI:15636"/>
    </ligand>
</feature>
<accession>A0A7C9KHS9</accession>
<dbReference type="HAMAP" id="MF_00008">
    <property type="entry name" value="Thymidy_synth_bact"/>
    <property type="match status" value="1"/>
</dbReference>
<dbReference type="Proteomes" id="UP000481739">
    <property type="component" value="Unassembled WGS sequence"/>
</dbReference>
<comment type="pathway">
    <text evidence="8">Pyrimidine metabolism; dTTP biosynthesis.</text>
</comment>
<reference evidence="11 12" key="1">
    <citation type="journal article" date="2019" name="Nature">
        <title>A new antibiotic selectively kills Gram-negative pathogens.</title>
        <authorList>
            <person name="Imai Y."/>
            <person name="Meyer K.J."/>
            <person name="Iinishi A."/>
            <person name="Favre-Godal Q."/>
            <person name="Green R."/>
            <person name="Manuse S."/>
            <person name="Caboni M."/>
            <person name="Mori M."/>
            <person name="Niles S."/>
            <person name="Ghiglieri M."/>
            <person name="Honrao C."/>
            <person name="Ma X."/>
            <person name="Guo J.J."/>
            <person name="Makriyannis A."/>
            <person name="Linares-Otoya L."/>
            <person name="Boehringer N."/>
            <person name="Wuisan Z.G."/>
            <person name="Kaur H."/>
            <person name="Wu R."/>
            <person name="Mateus A."/>
            <person name="Typas A."/>
            <person name="Savitski M.M."/>
            <person name="Espinoza J.L."/>
            <person name="O'Rourke A."/>
            <person name="Nelson K.E."/>
            <person name="Hiller S."/>
            <person name="Noinaj N."/>
            <person name="Schaeberle T.F."/>
            <person name="D'Onofrio A."/>
            <person name="Lewis K."/>
        </authorList>
    </citation>
    <scope>NUCLEOTIDE SEQUENCE [LARGE SCALE GENOMIC DNA]</scope>
    <source>
        <strain evidence="11 12">HGB 1456</strain>
    </source>
</reference>
<evidence type="ECO:0000259" key="10">
    <source>
        <dbReference type="Pfam" id="PF00303"/>
    </source>
</evidence>
<feature type="binding site" evidence="8">
    <location>
        <position position="51"/>
    </location>
    <ligand>
        <name>(6R)-5,10-methylene-5,6,7,8-tetrahydrofolate</name>
        <dbReference type="ChEBI" id="CHEBI:15636"/>
    </ligand>
</feature>
<feature type="binding site" description="in other chain" evidence="8">
    <location>
        <position position="177"/>
    </location>
    <ligand>
        <name>dUMP</name>
        <dbReference type="ChEBI" id="CHEBI:246422"/>
        <note>ligand shared between dimeric partners</note>
    </ligand>
</feature>
<dbReference type="GO" id="GO:0032259">
    <property type="term" value="P:methylation"/>
    <property type="evidence" value="ECO:0007669"/>
    <property type="project" value="UniProtKB-KW"/>
</dbReference>
<name>A0A7C9KHS9_9GAMM</name>
<dbReference type="InterPro" id="IPR000398">
    <property type="entry name" value="Thymidylate_synthase"/>
</dbReference>
<comment type="subcellular location">
    <subcellularLocation>
        <location evidence="8">Cytoplasm</location>
    </subcellularLocation>
</comment>
<dbReference type="PANTHER" id="PTHR11548:SF9">
    <property type="entry name" value="THYMIDYLATE SYNTHASE"/>
    <property type="match status" value="1"/>
</dbReference>
<dbReference type="InterPro" id="IPR020940">
    <property type="entry name" value="Thymidylate_synthase_AS"/>
</dbReference>
<dbReference type="EC" id="2.1.1.45" evidence="2 8"/>
<evidence type="ECO:0000256" key="4">
    <source>
        <dbReference type="ARBA" id="ARBA00022603"/>
    </source>
</evidence>
<feature type="binding site" description="in other chain" evidence="8">
    <location>
        <begin position="166"/>
        <end position="169"/>
    </location>
    <ligand>
        <name>dUMP</name>
        <dbReference type="ChEBI" id="CHEBI:246422"/>
        <note>ligand shared between dimeric partners</note>
    </ligand>
</feature>
<comment type="function">
    <text evidence="8">Catalyzes the reductive methylation of 2'-deoxyuridine-5'-monophosphate (dUMP) to 2'-deoxythymidine-5'-monophosphate (dTMP) while utilizing 5,10-methylenetetrahydrofolate (mTHF) as the methyl donor and reductant in the reaction, yielding dihydrofolate (DHF) as a by-product. This enzymatic reaction provides an intracellular de novo source of dTMP, an essential precursor for DNA biosynthesis.</text>
</comment>
<evidence type="ECO:0000256" key="6">
    <source>
        <dbReference type="ARBA" id="ARBA00022727"/>
    </source>
</evidence>
<keyword evidence="3 8" id="KW-0963">Cytoplasm</keyword>
<comment type="caution">
    <text evidence="11">The sequence shown here is derived from an EMBL/GenBank/DDBJ whole genome shotgun (WGS) entry which is preliminary data.</text>
</comment>
<dbReference type="NCBIfam" id="NF002497">
    <property type="entry name" value="PRK01827.1-3"/>
    <property type="match status" value="1"/>
</dbReference>
<dbReference type="PROSITE" id="PS00091">
    <property type="entry name" value="THYMIDYLATE_SYNTHASE"/>
    <property type="match status" value="1"/>
</dbReference>
<dbReference type="UniPathway" id="UPA00575"/>
<sequence length="264" mass="30296">MKQYLDLMKRVLEEGTPKADRTGTGTVSTFGHQMRFNLQDGFPLVTTKRCHIRSIIHELLWFLNGDTNIKYLHENSVTIWDEWADENGDLGPVYGKQWRAWGAADGRQIDQLKTVLEQLKSDPDSRRIIVSAWNVGELDKMALAPCHAFFQFYVADGKLSCQLYQRSCDVFLGLPFNIASYALLVHMMAQQCDLAVGDFVWTGGDTHLYNNHMEQTQLQLSREPRSLPKLVIKRKPESLFDYKFDDFEIVDYDPYPGIKAPVAI</sequence>
<dbReference type="GO" id="GO:0006231">
    <property type="term" value="P:dTMP biosynthetic process"/>
    <property type="evidence" value="ECO:0007669"/>
    <property type="project" value="UniProtKB-UniRule"/>
</dbReference>
<feature type="binding site" description="in other chain" evidence="8">
    <location>
        <begin position="207"/>
        <end position="209"/>
    </location>
    <ligand>
        <name>dUMP</name>
        <dbReference type="ChEBI" id="CHEBI:246422"/>
        <note>ligand shared between dimeric partners</note>
    </ligand>
</feature>
<evidence type="ECO:0000256" key="7">
    <source>
        <dbReference type="ARBA" id="ARBA00047344"/>
    </source>
</evidence>
<protein>
    <recommendedName>
        <fullName evidence="2 8">Thymidylate synthase</fullName>
        <shortName evidence="8">TS</shortName>
        <shortName evidence="8">TSase</shortName>
        <ecNumber evidence="2 8">2.1.1.45</ecNumber>
    </recommendedName>
</protein>
<dbReference type="Gene3D" id="3.30.572.10">
    <property type="entry name" value="Thymidylate synthase/dCMP hydroxymethylase domain"/>
    <property type="match status" value="1"/>
</dbReference>
<dbReference type="InterPro" id="IPR045097">
    <property type="entry name" value="Thymidate_synth/dCMP_Mease"/>
</dbReference>
<evidence type="ECO:0000313" key="11">
    <source>
        <dbReference type="EMBL" id="MQL49644.1"/>
    </source>
</evidence>
<dbReference type="Pfam" id="PF00303">
    <property type="entry name" value="Thymidylat_synt"/>
    <property type="match status" value="1"/>
</dbReference>
<gene>
    <name evidence="8 11" type="primary">thyA</name>
    <name evidence="11" type="ORF">GEA64_17520</name>
</gene>
<comment type="catalytic activity">
    <reaction evidence="7 8">
        <text>dUMP + (6R)-5,10-methylene-5,6,7,8-tetrahydrofolate = 7,8-dihydrofolate + dTMP</text>
        <dbReference type="Rhea" id="RHEA:12104"/>
        <dbReference type="ChEBI" id="CHEBI:15636"/>
        <dbReference type="ChEBI" id="CHEBI:57451"/>
        <dbReference type="ChEBI" id="CHEBI:63528"/>
        <dbReference type="ChEBI" id="CHEBI:246422"/>
        <dbReference type="EC" id="2.1.1.45"/>
    </reaction>
</comment>
<comment type="similarity">
    <text evidence="8">Belongs to the thymidylate synthase family. Bacterial-type ThyA subfamily.</text>
</comment>
<dbReference type="InterPro" id="IPR023451">
    <property type="entry name" value="Thymidate_synth/dCMP_Mease_dom"/>
</dbReference>
<dbReference type="GO" id="GO:0004799">
    <property type="term" value="F:thymidylate synthase activity"/>
    <property type="evidence" value="ECO:0007669"/>
    <property type="project" value="UniProtKB-UniRule"/>
</dbReference>
<feature type="binding site" evidence="8">
    <location>
        <begin position="126"/>
        <end position="127"/>
    </location>
    <ligand>
        <name>dUMP</name>
        <dbReference type="ChEBI" id="CHEBI:246422"/>
        <note>ligand shared between dimeric partners</note>
    </ligand>
</feature>
<feature type="binding site" description="in other chain" evidence="8">
    <location>
        <position position="21"/>
    </location>
    <ligand>
        <name>dUMP</name>
        <dbReference type="ChEBI" id="CHEBI:246422"/>
        <note>ligand shared between dimeric partners</note>
    </ligand>
</feature>
<evidence type="ECO:0000256" key="1">
    <source>
        <dbReference type="ARBA" id="ARBA00011738"/>
    </source>
</evidence>
<dbReference type="GO" id="GO:0005829">
    <property type="term" value="C:cytosol"/>
    <property type="evidence" value="ECO:0007669"/>
    <property type="project" value="TreeGrafter"/>
</dbReference>
<proteinExistence type="inferred from homology"/>
<dbReference type="SUPFAM" id="SSF55831">
    <property type="entry name" value="Thymidylate synthase/dCMP hydroxymethylase"/>
    <property type="match status" value="1"/>
</dbReference>
<feature type="active site" description="Nucleophile" evidence="8">
    <location>
        <position position="146"/>
    </location>
</feature>
<dbReference type="PRINTS" id="PR00108">
    <property type="entry name" value="THYMDSNTHASE"/>
</dbReference>
<evidence type="ECO:0000256" key="8">
    <source>
        <dbReference type="HAMAP-Rule" id="MF_00008"/>
    </source>
</evidence>
<comment type="subunit">
    <text evidence="1 8">Homodimer.</text>
</comment>
<keyword evidence="4 8" id="KW-0489">Methyltransferase</keyword>
<dbReference type="NCBIfam" id="TIGR03284">
    <property type="entry name" value="thym_sym"/>
    <property type="match status" value="2"/>
</dbReference>
<dbReference type="PANTHER" id="PTHR11548">
    <property type="entry name" value="THYMIDYLATE SYNTHASE 1"/>
    <property type="match status" value="1"/>
</dbReference>
<evidence type="ECO:0000256" key="2">
    <source>
        <dbReference type="ARBA" id="ARBA00011947"/>
    </source>
</evidence>
<keyword evidence="5 8" id="KW-0808">Transferase</keyword>
<dbReference type="AlphaFoldDB" id="A0A7C9KHS9"/>
<feature type="active site" evidence="9">
    <location>
        <position position="146"/>
    </location>
</feature>
<dbReference type="GO" id="GO:0006235">
    <property type="term" value="P:dTTP biosynthetic process"/>
    <property type="evidence" value="ECO:0007669"/>
    <property type="project" value="UniProtKB-UniRule"/>
</dbReference>
<feature type="domain" description="Thymidylate synthase/dCMP hydroxymethylase" evidence="10">
    <location>
        <begin position="2"/>
        <end position="264"/>
    </location>
</feature>
<evidence type="ECO:0000256" key="9">
    <source>
        <dbReference type="PROSITE-ProRule" id="PRU10016"/>
    </source>
</evidence>
<dbReference type="InterPro" id="IPR036926">
    <property type="entry name" value="Thymidate_synth/dCMP_Mease_sf"/>
</dbReference>
<evidence type="ECO:0000256" key="5">
    <source>
        <dbReference type="ARBA" id="ARBA00022679"/>
    </source>
</evidence>
<organism evidence="11 12">
    <name type="scientific">Photorhabdus khanii</name>
    <dbReference type="NCBI Taxonomy" id="1004150"/>
    <lineage>
        <taxon>Bacteria</taxon>
        <taxon>Pseudomonadati</taxon>
        <taxon>Pseudomonadota</taxon>
        <taxon>Gammaproteobacteria</taxon>
        <taxon>Enterobacterales</taxon>
        <taxon>Morganellaceae</taxon>
        <taxon>Photorhabdus</taxon>
    </lineage>
</organism>